<keyword evidence="2" id="KW-0805">Transcription regulation</keyword>
<evidence type="ECO:0000256" key="5">
    <source>
        <dbReference type="SAM" id="MobiDB-lite"/>
    </source>
</evidence>
<organism evidence="7 8">
    <name type="scientific">Glutamicibacter mishrai</name>
    <dbReference type="NCBI Taxonomy" id="1775880"/>
    <lineage>
        <taxon>Bacteria</taxon>
        <taxon>Bacillati</taxon>
        <taxon>Actinomycetota</taxon>
        <taxon>Actinomycetes</taxon>
        <taxon>Micrococcales</taxon>
        <taxon>Micrococcaceae</taxon>
        <taxon>Glutamicibacter</taxon>
    </lineage>
</organism>
<dbReference type="GO" id="GO:0003677">
    <property type="term" value="F:DNA binding"/>
    <property type="evidence" value="ECO:0007669"/>
    <property type="project" value="UniProtKB-KW"/>
</dbReference>
<sequence length="248" mass="27500">MQTLRIAYATGVTPGKWMDRFKERYPKVELQAWRHDESGILDLLAEDKADAVFVRYREVSPKDHTRHVIPLYEELEVVCAAKDHEIEYYDESVPAEVAAGFPQLDLADYPEAVGGIGVAMEVVASGAQVLRVPQSIARLFARKDVVSRFVEDGAPTQVGIAWPTSMEDTTLLEEFIGIVRGRSANSSRQASVRNHEQKAKRINDKAKFEAKAKSLAAAKRQKELAKKQARSNGGKPGKPGGSKGRKKR</sequence>
<name>A0A6H0SJ50_9MICC</name>
<evidence type="ECO:0000256" key="1">
    <source>
        <dbReference type="ARBA" id="ARBA00009437"/>
    </source>
</evidence>
<dbReference type="AlphaFoldDB" id="A0A6H0SJ50"/>
<dbReference type="Pfam" id="PF03466">
    <property type="entry name" value="LysR_substrate"/>
    <property type="match status" value="1"/>
</dbReference>
<evidence type="ECO:0000256" key="2">
    <source>
        <dbReference type="ARBA" id="ARBA00023015"/>
    </source>
</evidence>
<feature type="domain" description="LysR substrate-binding" evidence="6">
    <location>
        <begin position="15"/>
        <end position="104"/>
    </location>
</feature>
<evidence type="ECO:0000259" key="6">
    <source>
        <dbReference type="Pfam" id="PF03466"/>
    </source>
</evidence>
<keyword evidence="3" id="KW-0238">DNA-binding</keyword>
<dbReference type="EMBL" id="CP032549">
    <property type="protein sequence ID" value="QIV87156.1"/>
    <property type="molecule type" value="Genomic_DNA"/>
</dbReference>
<dbReference type="PANTHER" id="PTHR30346">
    <property type="entry name" value="TRANSCRIPTIONAL DUAL REGULATOR HCAR-RELATED"/>
    <property type="match status" value="1"/>
</dbReference>
<dbReference type="RefSeq" id="WP_022874461.1">
    <property type="nucleotide sequence ID" value="NZ_CP032549.1"/>
</dbReference>
<protein>
    <submittedName>
        <fullName evidence="7">LysR family transcriptional regulator</fullName>
    </submittedName>
</protein>
<dbReference type="PANTHER" id="PTHR30346:SF0">
    <property type="entry name" value="HCA OPERON TRANSCRIPTIONAL ACTIVATOR HCAR"/>
    <property type="match status" value="1"/>
</dbReference>
<feature type="region of interest" description="Disordered" evidence="5">
    <location>
        <begin position="186"/>
        <end position="248"/>
    </location>
</feature>
<dbReference type="Gene3D" id="3.40.190.290">
    <property type="match status" value="1"/>
</dbReference>
<accession>A0A6H0SJ50</accession>
<comment type="similarity">
    <text evidence="1">Belongs to the LysR transcriptional regulatory family.</text>
</comment>
<dbReference type="Proteomes" id="UP000502331">
    <property type="component" value="Chromosome"/>
</dbReference>
<dbReference type="CDD" id="cd05466">
    <property type="entry name" value="PBP2_LTTR_substrate"/>
    <property type="match status" value="1"/>
</dbReference>
<proteinExistence type="inferred from homology"/>
<evidence type="ECO:0000313" key="8">
    <source>
        <dbReference type="Proteomes" id="UP000502331"/>
    </source>
</evidence>
<gene>
    <name evidence="7" type="ORF">D3791_08445</name>
</gene>
<reference evidence="7 8" key="1">
    <citation type="submission" date="2018-09" db="EMBL/GenBank/DDBJ databases">
        <title>Glutamicibacter mishrai S5-52T (LMG 29155T = KCTC 39846T).</title>
        <authorList>
            <person name="Das S.K."/>
        </authorList>
    </citation>
    <scope>NUCLEOTIDE SEQUENCE [LARGE SCALE GENOMIC DNA]</scope>
    <source>
        <strain evidence="7 8">S5-52</strain>
    </source>
</reference>
<evidence type="ECO:0000256" key="3">
    <source>
        <dbReference type="ARBA" id="ARBA00023125"/>
    </source>
</evidence>
<keyword evidence="4" id="KW-0804">Transcription</keyword>
<evidence type="ECO:0000256" key="4">
    <source>
        <dbReference type="ARBA" id="ARBA00023163"/>
    </source>
</evidence>
<keyword evidence="8" id="KW-1185">Reference proteome</keyword>
<dbReference type="GO" id="GO:0032993">
    <property type="term" value="C:protein-DNA complex"/>
    <property type="evidence" value="ECO:0007669"/>
    <property type="project" value="TreeGrafter"/>
</dbReference>
<dbReference type="InterPro" id="IPR005119">
    <property type="entry name" value="LysR_subst-bd"/>
</dbReference>
<feature type="compositionally biased region" description="Basic and acidic residues" evidence="5">
    <location>
        <begin position="193"/>
        <end position="212"/>
    </location>
</feature>
<dbReference type="SUPFAM" id="SSF53850">
    <property type="entry name" value="Periplasmic binding protein-like II"/>
    <property type="match status" value="1"/>
</dbReference>
<dbReference type="GO" id="GO:0003700">
    <property type="term" value="F:DNA-binding transcription factor activity"/>
    <property type="evidence" value="ECO:0007669"/>
    <property type="project" value="TreeGrafter"/>
</dbReference>
<evidence type="ECO:0000313" key="7">
    <source>
        <dbReference type="EMBL" id="QIV87156.1"/>
    </source>
</evidence>